<evidence type="ECO:0000256" key="6">
    <source>
        <dbReference type="ARBA" id="ARBA00023004"/>
    </source>
</evidence>
<comment type="subcellular location">
    <subcellularLocation>
        <location evidence="10">Cytoplasm</location>
    </subcellularLocation>
    <subcellularLocation>
        <location evidence="10">Nucleus</location>
    </subcellularLocation>
</comment>
<dbReference type="Gene3D" id="1.25.10.10">
    <property type="entry name" value="Leucine-rich Repeat Variant"/>
    <property type="match status" value="2"/>
</dbReference>
<dbReference type="GO" id="GO:0046872">
    <property type="term" value="F:metal ion binding"/>
    <property type="evidence" value="ECO:0007669"/>
    <property type="project" value="UniProtKB-KW"/>
</dbReference>
<evidence type="ECO:0000256" key="3">
    <source>
        <dbReference type="ARBA" id="ARBA00022723"/>
    </source>
</evidence>
<comment type="function">
    <text evidence="10">Catalyzes the hydroxylation of the N(6)-(4-aminobutyl)-L-lysine intermediate to form hypusine, an essential post-translational modification only found in mature eIF-5A factor.</text>
</comment>
<comment type="catalytic activity">
    <reaction evidence="1 10">
        <text>[eIF5A protein]-deoxyhypusine + AH2 + O2 = [eIF5A protein]-hypusine + A + H2O</text>
        <dbReference type="Rhea" id="RHEA:14101"/>
        <dbReference type="Rhea" id="RHEA-COMP:10144"/>
        <dbReference type="Rhea" id="RHEA-COMP:12592"/>
        <dbReference type="ChEBI" id="CHEBI:13193"/>
        <dbReference type="ChEBI" id="CHEBI:15377"/>
        <dbReference type="ChEBI" id="CHEBI:15379"/>
        <dbReference type="ChEBI" id="CHEBI:17499"/>
        <dbReference type="ChEBI" id="CHEBI:82657"/>
        <dbReference type="ChEBI" id="CHEBI:91175"/>
        <dbReference type="EC" id="1.14.99.29"/>
    </reaction>
</comment>
<keyword evidence="3 10" id="KW-0479">Metal-binding</keyword>
<dbReference type="EMBL" id="JARTCD010000039">
    <property type="protein sequence ID" value="KAJ8656513.1"/>
    <property type="molecule type" value="Genomic_DNA"/>
</dbReference>
<reference evidence="12 13" key="1">
    <citation type="submission" date="2023-03" db="EMBL/GenBank/DDBJ databases">
        <title>Genome sequence of Lichtheimia ornata CBS 291.66.</title>
        <authorList>
            <person name="Mohabir J.T."/>
            <person name="Shea T.P."/>
            <person name="Kurbessoian T."/>
            <person name="Berby B."/>
            <person name="Fontaine J."/>
            <person name="Livny J."/>
            <person name="Gnirke A."/>
            <person name="Stajich J.E."/>
            <person name="Cuomo C.A."/>
        </authorList>
    </citation>
    <scope>NUCLEOTIDE SEQUENCE [LARGE SCALE GENOMIC DNA]</scope>
    <source>
        <strain evidence="12">CBS 291.66</strain>
    </source>
</reference>
<feature type="binding site" evidence="10">
    <location>
        <position position="90"/>
    </location>
    <ligand>
        <name>Fe cation</name>
        <dbReference type="ChEBI" id="CHEBI:24875"/>
        <label>1</label>
    </ligand>
</feature>
<feature type="binding site" evidence="10">
    <location>
        <position position="57"/>
    </location>
    <ligand>
        <name>Fe cation</name>
        <dbReference type="ChEBI" id="CHEBI:24875"/>
        <label>1</label>
    </ligand>
</feature>
<keyword evidence="6 10" id="KW-0408">Iron</keyword>
<dbReference type="GO" id="GO:0019135">
    <property type="term" value="F:deoxyhypusine monooxygenase activity"/>
    <property type="evidence" value="ECO:0007669"/>
    <property type="project" value="UniProtKB-UniRule"/>
</dbReference>
<keyword evidence="7 10" id="KW-0503">Monooxygenase</keyword>
<dbReference type="InterPro" id="IPR016024">
    <property type="entry name" value="ARM-type_fold"/>
</dbReference>
<comment type="cofactor">
    <cofactor evidence="10">
        <name>Fe(2+)</name>
        <dbReference type="ChEBI" id="CHEBI:29033"/>
    </cofactor>
    <text evidence="10">Binds 2 Fe(2+) ions per subunit.</text>
</comment>
<proteinExistence type="inferred from homology"/>
<evidence type="ECO:0000256" key="11">
    <source>
        <dbReference type="PROSITE-ProRule" id="PRU00103"/>
    </source>
</evidence>
<protein>
    <recommendedName>
        <fullName evidence="10">Deoxyhypusine hydroxylase</fullName>
        <shortName evidence="10">DOHH</shortName>
        <ecNumber evidence="10">1.14.99.29</ecNumber>
    </recommendedName>
    <alternativeName>
        <fullName evidence="10">Deoxyhypusine dioxygenase</fullName>
    </alternativeName>
    <alternativeName>
        <fullName evidence="10">Deoxyhypusine monooxygenase</fullName>
    </alternativeName>
</protein>
<dbReference type="Pfam" id="PF03130">
    <property type="entry name" value="HEAT_PBS"/>
    <property type="match status" value="1"/>
</dbReference>
<dbReference type="HAMAP" id="MF_03101">
    <property type="entry name" value="Deoxyhypusine_hydroxylase"/>
    <property type="match status" value="1"/>
</dbReference>
<evidence type="ECO:0000256" key="2">
    <source>
        <dbReference type="ARBA" id="ARBA00005041"/>
    </source>
</evidence>
<dbReference type="PANTHER" id="PTHR12697:SF5">
    <property type="entry name" value="DEOXYHYPUSINE HYDROXYLASE"/>
    <property type="match status" value="1"/>
</dbReference>
<dbReference type="PROSITE" id="PS50077">
    <property type="entry name" value="HEAT_REPEAT"/>
    <property type="match status" value="1"/>
</dbReference>
<dbReference type="InterPro" id="IPR011989">
    <property type="entry name" value="ARM-like"/>
</dbReference>
<sequence length="313" mass="34741">MVEVDYDYLEATLCNLSGKTPLAERFRALFTLKNIADARSIDIIAKALSDESALLKHELAYCLGQIGNPTANDVLSRVLGDMNEDEMVRHEAAEAMGAIGSKESIPVLEKYLDDASESVAETCVLAIDKIRYDHDPKNVAEREANKSLYNSVDPAPPATTLSVKELGEQLVDTSLPLFKRYRAMFGLREIGNAEAVEQLAKGLKDKSALFRHEVAYVFGQLQHPASVPALTETLKDSNEQYMVRHEAAEALGSIATPEVLQTLLEYSKDDERVVRESCMVALDMYEYETSGEFQYANGLEAQNKDNMHSLKLQ</sequence>
<comment type="pathway">
    <text evidence="2 10">Protein modification; eIF5A hypusination.</text>
</comment>
<feature type="binding site" evidence="10">
    <location>
        <position position="91"/>
    </location>
    <ligand>
        <name>Fe cation</name>
        <dbReference type="ChEBI" id="CHEBI:24875"/>
        <label>1</label>
    </ligand>
</feature>
<comment type="similarity">
    <text evidence="10">Belongs to the deoxyhypusine hydroxylase family.</text>
</comment>
<dbReference type="InterPro" id="IPR004155">
    <property type="entry name" value="PBS_lyase_HEAT"/>
</dbReference>
<keyword evidence="4" id="KW-0677">Repeat</keyword>
<dbReference type="InterPro" id="IPR027517">
    <property type="entry name" value="Deoxyhypusine_hydroxylase"/>
</dbReference>
<evidence type="ECO:0000256" key="8">
    <source>
        <dbReference type="ARBA" id="ARBA00023256"/>
    </source>
</evidence>
<dbReference type="InterPro" id="IPR021133">
    <property type="entry name" value="HEAT_type_2"/>
</dbReference>
<evidence type="ECO:0000256" key="9">
    <source>
        <dbReference type="ARBA" id="ARBA00045876"/>
    </source>
</evidence>
<feature type="binding site" evidence="10">
    <location>
        <position position="212"/>
    </location>
    <ligand>
        <name>Fe cation</name>
        <dbReference type="ChEBI" id="CHEBI:24875"/>
        <label>2</label>
    </ligand>
</feature>
<evidence type="ECO:0000256" key="7">
    <source>
        <dbReference type="ARBA" id="ARBA00023033"/>
    </source>
</evidence>
<accession>A0AAD7XXF3</accession>
<dbReference type="EC" id="1.14.99.29" evidence="10"/>
<keyword evidence="10" id="KW-0963">Cytoplasm</keyword>
<organism evidence="12 13">
    <name type="scientific">Lichtheimia ornata</name>
    <dbReference type="NCBI Taxonomy" id="688661"/>
    <lineage>
        <taxon>Eukaryota</taxon>
        <taxon>Fungi</taxon>
        <taxon>Fungi incertae sedis</taxon>
        <taxon>Mucoromycota</taxon>
        <taxon>Mucoromycotina</taxon>
        <taxon>Mucoromycetes</taxon>
        <taxon>Mucorales</taxon>
        <taxon>Lichtheimiaceae</taxon>
        <taxon>Lichtheimia</taxon>
    </lineage>
</organism>
<dbReference type="Proteomes" id="UP001234581">
    <property type="component" value="Unassembled WGS sequence"/>
</dbReference>
<feature type="repeat" description="HEAT" evidence="11">
    <location>
        <begin position="226"/>
        <end position="266"/>
    </location>
</feature>
<dbReference type="GO" id="GO:0005737">
    <property type="term" value="C:cytoplasm"/>
    <property type="evidence" value="ECO:0007669"/>
    <property type="project" value="UniProtKB-SubCell"/>
</dbReference>
<keyword evidence="10" id="KW-0539">Nucleus</keyword>
<dbReference type="FunFam" id="1.25.10.10:FF:000099">
    <property type="entry name" value="Deoxyhypusine hydroxylase"/>
    <property type="match status" value="1"/>
</dbReference>
<dbReference type="SMART" id="SM00567">
    <property type="entry name" value="EZ_HEAT"/>
    <property type="match status" value="6"/>
</dbReference>
<dbReference type="SUPFAM" id="SSF48371">
    <property type="entry name" value="ARM repeat"/>
    <property type="match status" value="1"/>
</dbReference>
<evidence type="ECO:0000313" key="13">
    <source>
        <dbReference type="Proteomes" id="UP001234581"/>
    </source>
</evidence>
<comment type="caution">
    <text evidence="12">The sequence shown here is derived from an EMBL/GenBank/DDBJ whole genome shotgun (WGS) entry which is preliminary data.</text>
</comment>
<name>A0AAD7XXF3_9FUNG</name>
<evidence type="ECO:0000256" key="4">
    <source>
        <dbReference type="ARBA" id="ARBA00022737"/>
    </source>
</evidence>
<gene>
    <name evidence="10" type="primary">LIA1</name>
    <name evidence="12" type="ORF">O0I10_007836</name>
</gene>
<dbReference type="AlphaFoldDB" id="A0AAD7XXF3"/>
<dbReference type="GO" id="GO:0005634">
    <property type="term" value="C:nucleus"/>
    <property type="evidence" value="ECO:0007669"/>
    <property type="project" value="UniProtKB-SubCell"/>
</dbReference>
<evidence type="ECO:0000256" key="1">
    <source>
        <dbReference type="ARBA" id="ARBA00000068"/>
    </source>
</evidence>
<evidence type="ECO:0000256" key="10">
    <source>
        <dbReference type="HAMAP-Rule" id="MF_03101"/>
    </source>
</evidence>
<feature type="binding site" evidence="10">
    <location>
        <position position="245"/>
    </location>
    <ligand>
        <name>Fe cation</name>
        <dbReference type="ChEBI" id="CHEBI:24875"/>
        <label>2</label>
    </ligand>
</feature>
<evidence type="ECO:0000313" key="12">
    <source>
        <dbReference type="EMBL" id="KAJ8656513.1"/>
    </source>
</evidence>
<evidence type="ECO:0000256" key="5">
    <source>
        <dbReference type="ARBA" id="ARBA00023002"/>
    </source>
</evidence>
<dbReference type="PANTHER" id="PTHR12697">
    <property type="entry name" value="PBS LYASE HEAT-LIKE PROTEIN"/>
    <property type="match status" value="1"/>
</dbReference>
<keyword evidence="8 10" id="KW-0386">Hypusine biosynthesis</keyword>
<feature type="binding site" evidence="10">
    <location>
        <position position="58"/>
    </location>
    <ligand>
        <name>Fe cation</name>
        <dbReference type="ChEBI" id="CHEBI:24875"/>
        <label>1</label>
    </ligand>
</feature>
<comment type="function">
    <text evidence="9">Catalyzes the hydroxylation of the N(6)-(4-aminobutyl)-L-lysine intermediate produced by deoxyhypusine synthase/DHPS on a critical lysine of the eukaryotic translation initiation factor 5A/eIF-5A. This is the second step of the post-translational modification of that lysine into an unusual amino acid residue named hypusine. Hypusination is unique to mature eIF-5A factor and is essential for its function.</text>
</comment>
<feature type="binding site" evidence="10">
    <location>
        <position position="213"/>
    </location>
    <ligand>
        <name>Fe cation</name>
        <dbReference type="ChEBI" id="CHEBI:24875"/>
        <label>2</label>
    </ligand>
</feature>
<feature type="binding site" evidence="10">
    <location>
        <position position="246"/>
    </location>
    <ligand>
        <name>Fe cation</name>
        <dbReference type="ChEBI" id="CHEBI:24875"/>
        <label>2</label>
    </ligand>
</feature>
<keyword evidence="13" id="KW-1185">Reference proteome</keyword>
<dbReference type="Pfam" id="PF13646">
    <property type="entry name" value="HEAT_2"/>
    <property type="match status" value="2"/>
</dbReference>
<keyword evidence="5 10" id="KW-0560">Oxidoreductase</keyword>